<evidence type="ECO:0000256" key="1">
    <source>
        <dbReference type="ARBA" id="ARBA00004141"/>
    </source>
</evidence>
<evidence type="ECO:0000313" key="10">
    <source>
        <dbReference type="Proteomes" id="UP000574390"/>
    </source>
</evidence>
<dbReference type="GO" id="GO:0008270">
    <property type="term" value="F:zinc ion binding"/>
    <property type="evidence" value="ECO:0007669"/>
    <property type="project" value="UniProtKB-KW"/>
</dbReference>
<dbReference type="PROSITE" id="PS50089">
    <property type="entry name" value="ZF_RING_2"/>
    <property type="match status" value="1"/>
</dbReference>
<feature type="compositionally biased region" description="Basic and acidic residues" evidence="6">
    <location>
        <begin position="605"/>
        <end position="615"/>
    </location>
</feature>
<keyword evidence="5" id="KW-0479">Metal-binding</keyword>
<feature type="transmembrane region" description="Helical" evidence="7">
    <location>
        <begin position="100"/>
        <end position="120"/>
    </location>
</feature>
<evidence type="ECO:0000256" key="3">
    <source>
        <dbReference type="ARBA" id="ARBA00022989"/>
    </source>
</evidence>
<dbReference type="PANTHER" id="PTHR22950">
    <property type="entry name" value="AMINO ACID TRANSPORTER"/>
    <property type="match status" value="1"/>
</dbReference>
<name>A0A7J6S1U7_PEROL</name>
<dbReference type="SUPFAM" id="SSF57850">
    <property type="entry name" value="RING/U-box"/>
    <property type="match status" value="1"/>
</dbReference>
<dbReference type="GO" id="GO:0016020">
    <property type="term" value="C:membrane"/>
    <property type="evidence" value="ECO:0007669"/>
    <property type="project" value="UniProtKB-SubCell"/>
</dbReference>
<keyword evidence="4 7" id="KW-0472">Membrane</keyword>
<feature type="transmembrane region" description="Helical" evidence="7">
    <location>
        <begin position="64"/>
        <end position="88"/>
    </location>
</feature>
<feature type="transmembrane region" description="Helical" evidence="7">
    <location>
        <begin position="290"/>
        <end position="309"/>
    </location>
</feature>
<dbReference type="Gene3D" id="1.20.1740.10">
    <property type="entry name" value="Amino acid/polyamine transporter I"/>
    <property type="match status" value="1"/>
</dbReference>
<keyword evidence="5" id="KW-0862">Zinc</keyword>
<feature type="transmembrane region" description="Helical" evidence="7">
    <location>
        <begin position="202"/>
        <end position="228"/>
    </location>
</feature>
<dbReference type="Gene3D" id="3.30.40.10">
    <property type="entry name" value="Zinc/RING finger domain, C3HC4 (zinc finger)"/>
    <property type="match status" value="1"/>
</dbReference>
<organism evidence="9 10">
    <name type="scientific">Perkinsus olseni</name>
    <name type="common">Perkinsus atlanticus</name>
    <dbReference type="NCBI Taxonomy" id="32597"/>
    <lineage>
        <taxon>Eukaryota</taxon>
        <taxon>Sar</taxon>
        <taxon>Alveolata</taxon>
        <taxon>Perkinsozoa</taxon>
        <taxon>Perkinsea</taxon>
        <taxon>Perkinsida</taxon>
        <taxon>Perkinsidae</taxon>
        <taxon>Perkinsus</taxon>
    </lineage>
</organism>
<sequence>MASALSTCGWALGMAMFTIFGALALFSLMLLNAICMRMPDSELSFFAACDAAGLPHLRWVIDCILILNNLGFNVVYLQVSATLIGLLLDHWSSGSLAYSGAGYRYIVLSVVLLLLLPICLMRHITGTTIANLAGILGFIYVVGAGVSYVILHAESQTSHSLWPTGGGLRVLGVLPVFIFAFAGHFNAFLVAQDLRERSVQRLNLVAFLTIGFTMMLFIPAMCVPYAILSGEVKENFYENLSIENVAVHIGHVILPCAILSAYPLLLLPARASMINLIGMTRPDWKDTKTIHIVTTIGFMLITLVLASTINSLGSTMALIGLLGANTMTFVAPSYLYLRIFSRATERTWTLAGGDLAGEAVEKATNVTWWAAAVLFVLFFDDPYYGIFQALISWIVSIRHRMGFFNIFKCGSKKDKKAPDTAPSTPTPSSEPLVCGTCSYAQSVPASATAFVCSSCHAVNRIDRSQPEGTMVQTASQAPPTGAEVPLVRLSSANFIPTSEVTQLPPPTDPNEKPWEIPPCSVCLENPGDMVILPCGHGGICEPCAMHIACNEAVGGAHCPKCRGEIEKLLRITRLPNSDAITAVEVPLPKPSQKRKSPPKVPPPPGEKKGKGHHPEVVANAA</sequence>
<comment type="caution">
    <text evidence="9">The sequence shown here is derived from an EMBL/GenBank/DDBJ whole genome shotgun (WGS) entry which is preliminary data.</text>
</comment>
<evidence type="ECO:0000256" key="2">
    <source>
        <dbReference type="ARBA" id="ARBA00022692"/>
    </source>
</evidence>
<evidence type="ECO:0000256" key="7">
    <source>
        <dbReference type="SAM" id="Phobius"/>
    </source>
</evidence>
<reference evidence="9 10" key="1">
    <citation type="submission" date="2020-04" db="EMBL/GenBank/DDBJ databases">
        <title>Perkinsus olseni comparative genomics.</title>
        <authorList>
            <person name="Bogema D.R."/>
        </authorList>
    </citation>
    <scope>NUCLEOTIDE SEQUENCE [LARGE SCALE GENOMIC DNA]</scope>
    <source>
        <strain evidence="9">ATCC PRA-205</strain>
    </source>
</reference>
<evidence type="ECO:0000313" key="9">
    <source>
        <dbReference type="EMBL" id="KAF4726909.1"/>
    </source>
</evidence>
<evidence type="ECO:0000256" key="5">
    <source>
        <dbReference type="PROSITE-ProRule" id="PRU00175"/>
    </source>
</evidence>
<accession>A0A7J6S1U7</accession>
<feature type="transmembrane region" description="Helical" evidence="7">
    <location>
        <begin position="171"/>
        <end position="190"/>
    </location>
</feature>
<dbReference type="EMBL" id="JABANM010017952">
    <property type="protein sequence ID" value="KAF4726909.1"/>
    <property type="molecule type" value="Genomic_DNA"/>
</dbReference>
<keyword evidence="2 7" id="KW-0812">Transmembrane</keyword>
<dbReference type="InterPro" id="IPR001841">
    <property type="entry name" value="Znf_RING"/>
</dbReference>
<protein>
    <recommendedName>
        <fullName evidence="8">RING-type domain-containing protein</fullName>
    </recommendedName>
</protein>
<feature type="domain" description="RING-type" evidence="8">
    <location>
        <begin position="519"/>
        <end position="562"/>
    </location>
</feature>
<keyword evidence="3 7" id="KW-1133">Transmembrane helix</keyword>
<dbReference type="Pfam" id="PF13920">
    <property type="entry name" value="zf-C3HC4_3"/>
    <property type="match status" value="1"/>
</dbReference>
<evidence type="ECO:0000256" key="4">
    <source>
        <dbReference type="ARBA" id="ARBA00023136"/>
    </source>
</evidence>
<comment type="subcellular location">
    <subcellularLocation>
        <location evidence="1">Membrane</location>
        <topology evidence="1">Multi-pass membrane protein</topology>
    </subcellularLocation>
</comment>
<dbReference type="GO" id="GO:0015179">
    <property type="term" value="F:L-amino acid transmembrane transporter activity"/>
    <property type="evidence" value="ECO:0007669"/>
    <property type="project" value="TreeGrafter"/>
</dbReference>
<feature type="transmembrane region" description="Helical" evidence="7">
    <location>
        <begin position="12"/>
        <end position="35"/>
    </location>
</feature>
<feature type="region of interest" description="Disordered" evidence="6">
    <location>
        <begin position="583"/>
        <end position="621"/>
    </location>
</feature>
<keyword evidence="5" id="KW-0863">Zinc-finger</keyword>
<dbReference type="AlphaFoldDB" id="A0A7J6S1U7"/>
<evidence type="ECO:0000259" key="8">
    <source>
        <dbReference type="PROSITE" id="PS50089"/>
    </source>
</evidence>
<feature type="transmembrane region" description="Helical" evidence="7">
    <location>
        <begin position="132"/>
        <end position="151"/>
    </location>
</feature>
<feature type="transmembrane region" description="Helical" evidence="7">
    <location>
        <begin position="315"/>
        <end position="337"/>
    </location>
</feature>
<dbReference type="Proteomes" id="UP000574390">
    <property type="component" value="Unassembled WGS sequence"/>
</dbReference>
<proteinExistence type="predicted"/>
<dbReference type="InterPro" id="IPR013083">
    <property type="entry name" value="Znf_RING/FYVE/PHD"/>
</dbReference>
<evidence type="ECO:0000256" key="6">
    <source>
        <dbReference type="SAM" id="MobiDB-lite"/>
    </source>
</evidence>
<dbReference type="Pfam" id="PF01490">
    <property type="entry name" value="Aa_trans"/>
    <property type="match status" value="1"/>
</dbReference>
<gene>
    <name evidence="9" type="ORF">FOZ62_023378</name>
</gene>
<feature type="transmembrane region" description="Helical" evidence="7">
    <location>
        <begin position="248"/>
        <end position="269"/>
    </location>
</feature>
<dbReference type="SMART" id="SM00184">
    <property type="entry name" value="RING"/>
    <property type="match status" value="1"/>
</dbReference>
<dbReference type="InterPro" id="IPR013057">
    <property type="entry name" value="AA_transpt_TM"/>
</dbReference>